<dbReference type="PANTHER" id="PTHR31559:SF0">
    <property type="entry name" value="PYRIDOXAL 5'-PHOSPHATE SYNTHASE SUBUNIT SNO1-RELATED"/>
    <property type="match status" value="1"/>
</dbReference>
<protein>
    <recommendedName>
        <fullName evidence="2">glutaminase</fullName>
        <ecNumber evidence="2">3.5.1.2</ecNumber>
    </recommendedName>
</protein>
<feature type="active site" description="Nucleophile" evidence="7">
    <location>
        <position position="105"/>
    </location>
</feature>
<accession>A0A7C9P5E8</accession>
<comment type="similarity">
    <text evidence="1">Belongs to the glutaminase PdxT/SNO family.</text>
</comment>
<feature type="active site" description="Charge relay system" evidence="7">
    <location>
        <position position="226"/>
    </location>
</feature>
<dbReference type="InterPro" id="IPR002161">
    <property type="entry name" value="PdxT/SNO"/>
</dbReference>
<evidence type="ECO:0000256" key="7">
    <source>
        <dbReference type="PIRSR" id="PIRSR005639-1"/>
    </source>
</evidence>
<dbReference type="Pfam" id="PF01174">
    <property type="entry name" value="SNO"/>
    <property type="match status" value="1"/>
</dbReference>
<feature type="active site" description="Charge relay system" evidence="7">
    <location>
        <position position="228"/>
    </location>
</feature>
<evidence type="ECO:0000256" key="1">
    <source>
        <dbReference type="ARBA" id="ARBA00008345"/>
    </source>
</evidence>
<evidence type="ECO:0000256" key="8">
    <source>
        <dbReference type="PIRSR" id="PIRSR005639-2"/>
    </source>
</evidence>
<evidence type="ECO:0000256" key="2">
    <source>
        <dbReference type="ARBA" id="ARBA00012918"/>
    </source>
</evidence>
<dbReference type="InterPro" id="IPR021196">
    <property type="entry name" value="PdxT/SNO_CS"/>
</dbReference>
<dbReference type="CDD" id="cd01749">
    <property type="entry name" value="GATase1_PB"/>
    <property type="match status" value="1"/>
</dbReference>
<dbReference type="InterPro" id="IPR029062">
    <property type="entry name" value="Class_I_gatase-like"/>
</dbReference>
<dbReference type="GO" id="GO:1903600">
    <property type="term" value="C:glutaminase complex"/>
    <property type="evidence" value="ECO:0007669"/>
    <property type="project" value="TreeGrafter"/>
</dbReference>
<keyword evidence="3" id="KW-0378">Hydrolase</keyword>
<evidence type="ECO:0000256" key="3">
    <source>
        <dbReference type="ARBA" id="ARBA00022801"/>
    </source>
</evidence>
<dbReference type="EC" id="3.5.1.2" evidence="2"/>
<name>A0A7C9P5E8_9BACT</name>
<feature type="binding site" evidence="8">
    <location>
        <position position="147"/>
    </location>
    <ligand>
        <name>L-glutamine</name>
        <dbReference type="ChEBI" id="CHEBI:58359"/>
    </ligand>
</feature>
<comment type="catalytic activity">
    <reaction evidence="6">
        <text>L-glutamine + H2O = L-glutamate + NH4(+)</text>
        <dbReference type="Rhea" id="RHEA:15889"/>
        <dbReference type="ChEBI" id="CHEBI:15377"/>
        <dbReference type="ChEBI" id="CHEBI:28938"/>
        <dbReference type="ChEBI" id="CHEBI:29985"/>
        <dbReference type="ChEBI" id="CHEBI:58359"/>
        <dbReference type="EC" id="3.5.1.2"/>
    </reaction>
</comment>
<organism evidence="9">
    <name type="scientific">Muribaculaceae bacterium Z82</name>
    <dbReference type="NCBI Taxonomy" id="2304548"/>
    <lineage>
        <taxon>Bacteria</taxon>
        <taxon>Pseudomonadati</taxon>
        <taxon>Bacteroidota</taxon>
        <taxon>Bacteroidia</taxon>
        <taxon>Bacteroidales</taxon>
        <taxon>Muribaculaceae</taxon>
    </lineage>
</organism>
<dbReference type="NCBIfam" id="TIGR03800">
    <property type="entry name" value="PLP_synth_Pdx2"/>
    <property type="match status" value="1"/>
</dbReference>
<dbReference type="PANTHER" id="PTHR31559">
    <property type="entry name" value="PYRIDOXAL 5'-PHOSPHATE SYNTHASE SUBUNIT SNO"/>
    <property type="match status" value="1"/>
</dbReference>
<sequence length="243" mass="25713">MVATVTKAATAITAETVPSTAGSGRRPVIAVLAVQGAFIEHERRLRELGCDVVELRQLRDLDQPFDGLVLPGGESTAQGKLLTDLGMLEPLRQRILDGLPVLGTCAGMVLLAQAAEGAGDAEGLDPSLVARRTTVQRLATLPCTVVRNGYGRQLGSFVARAPFGAEEPAAVASGPEATPSTRPAIPLVFIRAPYISQAGEGCRVLARVDGRIVAVRYKNQLACAFHPELTQDSTVYQEFLSLL</sequence>
<proteinExistence type="inferred from homology"/>
<dbReference type="GO" id="GO:0005829">
    <property type="term" value="C:cytosol"/>
    <property type="evidence" value="ECO:0007669"/>
    <property type="project" value="TreeGrafter"/>
</dbReference>
<reference evidence="9" key="1">
    <citation type="submission" date="2018-08" db="EMBL/GenBank/DDBJ databases">
        <title>Murine metabolic-syndrome-specific gut microbial biobank.</title>
        <authorList>
            <person name="Liu C."/>
        </authorList>
    </citation>
    <scope>NUCLEOTIDE SEQUENCE [LARGE SCALE GENOMIC DNA]</scope>
    <source>
        <strain evidence="9">Z82</strain>
    </source>
</reference>
<feature type="binding site" evidence="8">
    <location>
        <begin position="73"/>
        <end position="75"/>
    </location>
    <ligand>
        <name>L-glutamine</name>
        <dbReference type="ChEBI" id="CHEBI:58359"/>
    </ligand>
</feature>
<keyword evidence="5" id="KW-0456">Lyase</keyword>
<dbReference type="GO" id="GO:0016829">
    <property type="term" value="F:lyase activity"/>
    <property type="evidence" value="ECO:0007669"/>
    <property type="project" value="UniProtKB-KW"/>
</dbReference>
<feature type="binding site" evidence="8">
    <location>
        <begin position="190"/>
        <end position="191"/>
    </location>
    <ligand>
        <name>L-glutamine</name>
        <dbReference type="ChEBI" id="CHEBI:58359"/>
    </ligand>
</feature>
<dbReference type="EMBL" id="QWKH01000013">
    <property type="protein sequence ID" value="NBI34091.1"/>
    <property type="molecule type" value="Genomic_DNA"/>
</dbReference>
<dbReference type="PIRSF" id="PIRSF005639">
    <property type="entry name" value="Glut_amidoT_SNO"/>
    <property type="match status" value="1"/>
</dbReference>
<dbReference type="GO" id="GO:0004359">
    <property type="term" value="F:glutaminase activity"/>
    <property type="evidence" value="ECO:0007669"/>
    <property type="project" value="UniProtKB-EC"/>
</dbReference>
<dbReference type="PROSITE" id="PS51273">
    <property type="entry name" value="GATASE_TYPE_1"/>
    <property type="match status" value="1"/>
</dbReference>
<dbReference type="Gene3D" id="3.40.50.880">
    <property type="match status" value="1"/>
</dbReference>
<keyword evidence="4" id="KW-0315">Glutamine amidotransferase</keyword>
<dbReference type="SUPFAM" id="SSF52317">
    <property type="entry name" value="Class I glutamine amidotransferase-like"/>
    <property type="match status" value="1"/>
</dbReference>
<evidence type="ECO:0000256" key="6">
    <source>
        <dbReference type="ARBA" id="ARBA00049534"/>
    </source>
</evidence>
<gene>
    <name evidence="9" type="primary">pdxT</name>
    <name evidence="9" type="ORF">D1639_03395</name>
</gene>
<evidence type="ECO:0000313" key="9">
    <source>
        <dbReference type="EMBL" id="NBI34091.1"/>
    </source>
</evidence>
<dbReference type="PROSITE" id="PS01236">
    <property type="entry name" value="PDXT_SNO_1"/>
    <property type="match status" value="1"/>
</dbReference>
<dbReference type="AlphaFoldDB" id="A0A7C9P5E8"/>
<comment type="caution">
    <text evidence="9">The sequence shown here is derived from an EMBL/GenBank/DDBJ whole genome shotgun (WGS) entry which is preliminary data.</text>
</comment>
<dbReference type="GO" id="GO:0008614">
    <property type="term" value="P:pyridoxine metabolic process"/>
    <property type="evidence" value="ECO:0007669"/>
    <property type="project" value="TreeGrafter"/>
</dbReference>
<dbReference type="PROSITE" id="PS51130">
    <property type="entry name" value="PDXT_SNO_2"/>
    <property type="match status" value="1"/>
</dbReference>
<dbReference type="GO" id="GO:0042823">
    <property type="term" value="P:pyridoxal phosphate biosynthetic process"/>
    <property type="evidence" value="ECO:0007669"/>
    <property type="project" value="InterPro"/>
</dbReference>
<evidence type="ECO:0000256" key="4">
    <source>
        <dbReference type="ARBA" id="ARBA00022962"/>
    </source>
</evidence>
<evidence type="ECO:0000256" key="5">
    <source>
        <dbReference type="ARBA" id="ARBA00023239"/>
    </source>
</evidence>